<accession>A0A0J8URL2</accession>
<dbReference type="Proteomes" id="UP000054563">
    <property type="component" value="Unassembled WGS sequence"/>
</dbReference>
<dbReference type="VEuPathDB" id="FungiDB:CIHG_08068"/>
<sequence>MAKTKCSDDSNGLEARNSMRSAAAVVRTMYLHFKLSKRTRLANQPRTL</sequence>
<organism evidence="1 2">
    <name type="scientific">Coccidioides immitis H538.4</name>
    <dbReference type="NCBI Taxonomy" id="396776"/>
    <lineage>
        <taxon>Eukaryota</taxon>
        <taxon>Fungi</taxon>
        <taxon>Dikarya</taxon>
        <taxon>Ascomycota</taxon>
        <taxon>Pezizomycotina</taxon>
        <taxon>Eurotiomycetes</taxon>
        <taxon>Eurotiomycetidae</taxon>
        <taxon>Onygenales</taxon>
        <taxon>Onygenaceae</taxon>
        <taxon>Coccidioides</taxon>
    </lineage>
</organism>
<evidence type="ECO:0000313" key="2">
    <source>
        <dbReference type="Proteomes" id="UP000054563"/>
    </source>
</evidence>
<dbReference type="EMBL" id="DS017020">
    <property type="protein sequence ID" value="KMU90258.1"/>
    <property type="molecule type" value="Genomic_DNA"/>
</dbReference>
<proteinExistence type="predicted"/>
<dbReference type="AlphaFoldDB" id="A0A0J8URL2"/>
<gene>
    <name evidence="1" type="ORF">CIHG_08068</name>
</gene>
<protein>
    <submittedName>
        <fullName evidence="1">Uncharacterized protein</fullName>
    </submittedName>
</protein>
<reference evidence="2" key="1">
    <citation type="journal article" date="2010" name="Genome Res.">
        <title>Population genomic sequencing of Coccidioides fungi reveals recent hybridization and transposon control.</title>
        <authorList>
            <person name="Neafsey D.E."/>
            <person name="Barker B.M."/>
            <person name="Sharpton T.J."/>
            <person name="Stajich J.E."/>
            <person name="Park D.J."/>
            <person name="Whiston E."/>
            <person name="Hung C.-Y."/>
            <person name="McMahan C."/>
            <person name="White J."/>
            <person name="Sykes S."/>
            <person name="Heiman D."/>
            <person name="Young S."/>
            <person name="Zeng Q."/>
            <person name="Abouelleil A."/>
            <person name="Aftuck L."/>
            <person name="Bessette D."/>
            <person name="Brown A."/>
            <person name="FitzGerald M."/>
            <person name="Lui A."/>
            <person name="Macdonald J.P."/>
            <person name="Priest M."/>
            <person name="Orbach M.J."/>
            <person name="Galgiani J.N."/>
            <person name="Kirkland T.N."/>
            <person name="Cole G.T."/>
            <person name="Birren B.W."/>
            <person name="Henn M.R."/>
            <person name="Taylor J.W."/>
            <person name="Rounsley S.D."/>
        </authorList>
    </citation>
    <scope>NUCLEOTIDE SEQUENCE [LARGE SCALE GENOMIC DNA]</scope>
    <source>
        <strain evidence="2">H538.4</strain>
    </source>
</reference>
<evidence type="ECO:0000313" key="1">
    <source>
        <dbReference type="EMBL" id="KMU90258.1"/>
    </source>
</evidence>
<name>A0A0J8URL2_COCIT</name>